<dbReference type="OrthoDB" id="193467at2759"/>
<dbReference type="PANTHER" id="PTHR12497">
    <property type="entry name" value="TAZ PROTEIN TAFAZZIN"/>
    <property type="match status" value="1"/>
</dbReference>
<evidence type="ECO:0000256" key="2">
    <source>
        <dbReference type="ARBA" id="ARBA00010524"/>
    </source>
</evidence>
<feature type="region of interest" description="Disordered" evidence="14">
    <location>
        <begin position="346"/>
        <end position="376"/>
    </location>
</feature>
<gene>
    <name evidence="15" type="ORF">CTOB1V02_LOCUS5953</name>
</gene>
<comment type="similarity">
    <text evidence="2 13">Belongs to the taffazin family.</text>
</comment>
<reference evidence="15" key="1">
    <citation type="submission" date="2020-11" db="EMBL/GenBank/DDBJ databases">
        <authorList>
            <person name="Tran Van P."/>
        </authorList>
    </citation>
    <scope>NUCLEOTIDE SEQUENCE</scope>
</reference>
<dbReference type="GO" id="GO:0005743">
    <property type="term" value="C:mitochondrial inner membrane"/>
    <property type="evidence" value="ECO:0007669"/>
    <property type="project" value="UniProtKB-SubCell"/>
</dbReference>
<evidence type="ECO:0000256" key="7">
    <source>
        <dbReference type="ARBA" id="ARBA00023128"/>
    </source>
</evidence>
<dbReference type="PRINTS" id="PR00979">
    <property type="entry name" value="TAFAZZIN"/>
</dbReference>
<protein>
    <recommendedName>
        <fullName evidence="13">Tafazzin family protein</fullName>
    </recommendedName>
</protein>
<dbReference type="GO" id="GO:0035965">
    <property type="term" value="P:cardiolipin acyl-chain remodeling"/>
    <property type="evidence" value="ECO:0007669"/>
    <property type="project" value="TreeGrafter"/>
</dbReference>
<evidence type="ECO:0000256" key="14">
    <source>
        <dbReference type="SAM" id="MobiDB-lite"/>
    </source>
</evidence>
<keyword evidence="9" id="KW-0012">Acyltransferase</keyword>
<name>A0A7R8WAM1_9CRUS</name>
<feature type="region of interest" description="Disordered" evidence="14">
    <location>
        <begin position="303"/>
        <end position="322"/>
    </location>
</feature>
<evidence type="ECO:0000256" key="1">
    <source>
        <dbReference type="ARBA" id="ARBA00004137"/>
    </source>
</evidence>
<dbReference type="SUPFAM" id="SSF69593">
    <property type="entry name" value="Glycerol-3-phosphate (1)-acyltransferase"/>
    <property type="match status" value="1"/>
</dbReference>
<proteinExistence type="inferred from homology"/>
<keyword evidence="6" id="KW-0443">Lipid metabolism</keyword>
<dbReference type="GO" id="GO:0005741">
    <property type="term" value="C:mitochondrial outer membrane"/>
    <property type="evidence" value="ECO:0007669"/>
    <property type="project" value="UniProtKB-SubCell"/>
</dbReference>
<feature type="compositionally biased region" description="Low complexity" evidence="14">
    <location>
        <begin position="303"/>
        <end position="319"/>
    </location>
</feature>
<dbReference type="AlphaFoldDB" id="A0A7R8WAM1"/>
<dbReference type="EMBL" id="OB661368">
    <property type="protein sequence ID" value="CAD7228063.1"/>
    <property type="molecule type" value="Genomic_DNA"/>
</dbReference>
<dbReference type="GO" id="GO:0047184">
    <property type="term" value="F:1-acylglycerophosphocholine O-acyltransferase activity"/>
    <property type="evidence" value="ECO:0007669"/>
    <property type="project" value="TreeGrafter"/>
</dbReference>
<evidence type="ECO:0000256" key="9">
    <source>
        <dbReference type="ARBA" id="ARBA00023315"/>
    </source>
</evidence>
<sequence length="376" mass="42265">MASPHVTSRDPNSVGRLPARLNKADDLYRQLRWTFPVWTRRNAKLFFALRTLPAISVVGGLSKIWLSWLNRVTVEGSEKLSSALEQHRNSGQGLVTVCNHYSCYDDPGLWSAILPYREFFQPKTMRWSSAAEDICFTNKPYSWFFSSGKVVPLVRGWGVYQKGMDFLLHRLNEGQWVHIFPEGRVNLQKQPIRLKWGVGRLVAEAAKTPLVLPFWHIGMDRVLPPLPPYIPRFRKKVLVVFGDPIDFSSSSLVSKTSYTARERRKGVTDVIQTELFKVRDVAEEIWANNFETAKLTAFFGSARTNNSSSPSPSTATVSRHTPTALALRNPLRPVIPSGIYTGFNLTPTRGQMGSPDTAVSTSVSSTSPRQSEVVQN</sequence>
<evidence type="ECO:0000256" key="4">
    <source>
        <dbReference type="ARBA" id="ARBA00022787"/>
    </source>
</evidence>
<evidence type="ECO:0000256" key="10">
    <source>
        <dbReference type="ARBA" id="ARBA00024323"/>
    </source>
</evidence>
<evidence type="ECO:0000256" key="6">
    <source>
        <dbReference type="ARBA" id="ARBA00023098"/>
    </source>
</evidence>
<evidence type="ECO:0000256" key="8">
    <source>
        <dbReference type="ARBA" id="ARBA00023136"/>
    </source>
</evidence>
<dbReference type="InterPro" id="IPR000872">
    <property type="entry name" value="Tafazzin"/>
</dbReference>
<dbReference type="CDD" id="cd07989">
    <property type="entry name" value="LPLAT_AGPAT-like"/>
    <property type="match status" value="1"/>
</dbReference>
<dbReference type="SMART" id="SM00563">
    <property type="entry name" value="PlsC"/>
    <property type="match status" value="1"/>
</dbReference>
<evidence type="ECO:0000256" key="12">
    <source>
        <dbReference type="ARBA" id="ARBA00049543"/>
    </source>
</evidence>
<keyword evidence="8" id="KW-0472">Membrane</keyword>
<dbReference type="PANTHER" id="PTHR12497:SF0">
    <property type="entry name" value="TAFAZZIN"/>
    <property type="match status" value="1"/>
</dbReference>
<evidence type="ECO:0000256" key="5">
    <source>
        <dbReference type="ARBA" id="ARBA00022792"/>
    </source>
</evidence>
<comment type="subcellular location">
    <subcellularLocation>
        <location evidence="1">Mitochondrion inner membrane</location>
        <topology evidence="1">Peripheral membrane protein</topology>
        <orientation evidence="1">Intermembrane side</orientation>
    </subcellularLocation>
    <subcellularLocation>
        <location evidence="10">Mitochondrion outer membrane</location>
        <topology evidence="10">Peripheral membrane protein</topology>
        <orientation evidence="10">Intermembrane side</orientation>
    </subcellularLocation>
</comment>
<comment type="catalytic activity">
    <reaction evidence="11">
        <text>1'-[1,2-diacyl-sn-glycero-3-phospho],3'-[1-acyl-sn-glycero-3-phospho]-glycerol + a 1,2-diacyl-sn-glycero-3-phosphocholine = a cardiolipin + a 1-acyl-sn-glycero-3-phosphocholine</text>
        <dbReference type="Rhea" id="RHEA:33731"/>
        <dbReference type="ChEBI" id="CHEBI:57643"/>
        <dbReference type="ChEBI" id="CHEBI:58168"/>
        <dbReference type="ChEBI" id="CHEBI:62237"/>
        <dbReference type="ChEBI" id="CHEBI:64743"/>
    </reaction>
    <physiologicalReaction direction="left-to-right" evidence="11">
        <dbReference type="Rhea" id="RHEA:33732"/>
    </physiologicalReaction>
    <physiologicalReaction direction="right-to-left" evidence="11">
        <dbReference type="Rhea" id="RHEA:33733"/>
    </physiologicalReaction>
</comment>
<keyword evidence="7" id="KW-0496">Mitochondrion</keyword>
<dbReference type="GO" id="GO:0007007">
    <property type="term" value="P:inner mitochondrial membrane organization"/>
    <property type="evidence" value="ECO:0007669"/>
    <property type="project" value="TreeGrafter"/>
</dbReference>
<keyword evidence="5" id="KW-0999">Mitochondrion inner membrane</keyword>
<dbReference type="InterPro" id="IPR002123">
    <property type="entry name" value="Plipid/glycerol_acylTrfase"/>
</dbReference>
<evidence type="ECO:0000256" key="11">
    <source>
        <dbReference type="ARBA" id="ARBA00047906"/>
    </source>
</evidence>
<evidence type="ECO:0000256" key="13">
    <source>
        <dbReference type="RuleBase" id="RU365062"/>
    </source>
</evidence>
<dbReference type="Pfam" id="PF01553">
    <property type="entry name" value="Acyltransferase"/>
    <property type="match status" value="1"/>
</dbReference>
<comment type="catalytic activity">
    <reaction evidence="12">
        <text>1,2-di-(9Z-octadecenoyl)-sn-glycero-3-phosphocholine + 1-hexadecanoyl-sn-glycero-3-phosphocholine = 1-hexadecanoyl-2-(9Z-octadecenoyl)-sn-glycero-3-phosphocholine + 1-(9Z-octadecenoyl)-sn-glycero-3-phosphocholine</text>
        <dbReference type="Rhea" id="RHEA:43816"/>
        <dbReference type="ChEBI" id="CHEBI:28610"/>
        <dbReference type="ChEBI" id="CHEBI:72998"/>
        <dbReference type="ChEBI" id="CHEBI:73001"/>
        <dbReference type="ChEBI" id="CHEBI:74669"/>
    </reaction>
    <physiologicalReaction direction="left-to-right" evidence="12">
        <dbReference type="Rhea" id="RHEA:43817"/>
    </physiologicalReaction>
    <physiologicalReaction direction="right-to-left" evidence="12">
        <dbReference type="Rhea" id="RHEA:43818"/>
    </physiologicalReaction>
</comment>
<accession>A0A7R8WAM1</accession>
<evidence type="ECO:0000313" key="15">
    <source>
        <dbReference type="EMBL" id="CAD7228063.1"/>
    </source>
</evidence>
<keyword evidence="4" id="KW-1000">Mitochondrion outer membrane</keyword>
<organism evidence="15">
    <name type="scientific">Cyprideis torosa</name>
    <dbReference type="NCBI Taxonomy" id="163714"/>
    <lineage>
        <taxon>Eukaryota</taxon>
        <taxon>Metazoa</taxon>
        <taxon>Ecdysozoa</taxon>
        <taxon>Arthropoda</taxon>
        <taxon>Crustacea</taxon>
        <taxon>Oligostraca</taxon>
        <taxon>Ostracoda</taxon>
        <taxon>Podocopa</taxon>
        <taxon>Podocopida</taxon>
        <taxon>Cytherocopina</taxon>
        <taxon>Cytheroidea</taxon>
        <taxon>Cytherideidae</taxon>
        <taxon>Cyprideis</taxon>
    </lineage>
</organism>
<keyword evidence="3" id="KW-0808">Transferase</keyword>
<evidence type="ECO:0000256" key="3">
    <source>
        <dbReference type="ARBA" id="ARBA00022679"/>
    </source>
</evidence>